<dbReference type="SUPFAM" id="SSF48452">
    <property type="entry name" value="TPR-like"/>
    <property type="match status" value="1"/>
</dbReference>
<proteinExistence type="predicted"/>
<comment type="caution">
    <text evidence="3">The sequence shown here is derived from an EMBL/GenBank/DDBJ whole genome shotgun (WGS) entry which is preliminary data.</text>
</comment>
<dbReference type="SUPFAM" id="SSF46894">
    <property type="entry name" value="C-terminal effector domain of the bipartite response regulators"/>
    <property type="match status" value="1"/>
</dbReference>
<evidence type="ECO:0000256" key="1">
    <source>
        <dbReference type="ARBA" id="ARBA00023125"/>
    </source>
</evidence>
<protein>
    <recommendedName>
        <fullName evidence="2">OmpR/PhoB-type domain-containing protein</fullName>
    </recommendedName>
</protein>
<dbReference type="InterPro" id="IPR036388">
    <property type="entry name" value="WH-like_DNA-bd_sf"/>
</dbReference>
<evidence type="ECO:0000259" key="2">
    <source>
        <dbReference type="SMART" id="SM00862"/>
    </source>
</evidence>
<evidence type="ECO:0000313" key="4">
    <source>
        <dbReference type="Proteomes" id="UP000632222"/>
    </source>
</evidence>
<feature type="domain" description="OmpR/PhoB-type" evidence="2">
    <location>
        <begin position="694"/>
        <end position="756"/>
    </location>
</feature>
<evidence type="ECO:0000313" key="3">
    <source>
        <dbReference type="EMBL" id="GGJ46642.1"/>
    </source>
</evidence>
<gene>
    <name evidence="3" type="ORF">GCM10008938_36000</name>
</gene>
<reference evidence="4" key="1">
    <citation type="journal article" date="2019" name="Int. J. Syst. Evol. Microbiol.">
        <title>The Global Catalogue of Microorganisms (GCM) 10K type strain sequencing project: providing services to taxonomists for standard genome sequencing and annotation.</title>
        <authorList>
            <consortium name="The Broad Institute Genomics Platform"/>
            <consortium name="The Broad Institute Genome Sequencing Center for Infectious Disease"/>
            <person name="Wu L."/>
            <person name="Ma J."/>
        </authorList>
    </citation>
    <scope>NUCLEOTIDE SEQUENCE [LARGE SCALE GENOMIC DNA]</scope>
    <source>
        <strain evidence="4">JCM 14370</strain>
    </source>
</reference>
<dbReference type="InterPro" id="IPR011990">
    <property type="entry name" value="TPR-like_helical_dom_sf"/>
</dbReference>
<dbReference type="EMBL" id="BMOD01000016">
    <property type="protein sequence ID" value="GGJ46642.1"/>
    <property type="molecule type" value="Genomic_DNA"/>
</dbReference>
<dbReference type="InterPro" id="IPR001867">
    <property type="entry name" value="OmpR/PhoB-type_DNA-bd"/>
</dbReference>
<dbReference type="Proteomes" id="UP000632222">
    <property type="component" value="Unassembled WGS sequence"/>
</dbReference>
<organism evidence="3 4">
    <name type="scientific">Deinococcus roseus</name>
    <dbReference type="NCBI Taxonomy" id="392414"/>
    <lineage>
        <taxon>Bacteria</taxon>
        <taxon>Thermotogati</taxon>
        <taxon>Deinococcota</taxon>
        <taxon>Deinococci</taxon>
        <taxon>Deinococcales</taxon>
        <taxon>Deinococcaceae</taxon>
        <taxon>Deinococcus</taxon>
    </lineage>
</organism>
<accession>A0ABQ2D579</accession>
<keyword evidence="1" id="KW-0238">DNA-binding</keyword>
<keyword evidence="4" id="KW-1185">Reference proteome</keyword>
<dbReference type="Gene3D" id="1.25.40.10">
    <property type="entry name" value="Tetratricopeptide repeat domain"/>
    <property type="match status" value="1"/>
</dbReference>
<dbReference type="InterPro" id="IPR016032">
    <property type="entry name" value="Sig_transdc_resp-reg_C-effctor"/>
</dbReference>
<dbReference type="SMART" id="SM00862">
    <property type="entry name" value="Trans_reg_C"/>
    <property type="match status" value="1"/>
</dbReference>
<sequence>MAFVQLEGLLLLGFKDGVFLAFDHAIVLQIHYYKMSMSLGDSRWLKRLQRSFLQQKKILHFRAPLEHGAPYLLDALREGLPALVWFEISEREHGDAVAQANKLAEAFNHTLGQNIIDYGVTPPYITIILQRYDALFDRYCFVYSGNQVLPGMLELFQHMLALGHQVVVLGEMNLPDAQVVSAQELMLEPEEALQLASLTFQLPEATVQAIYQKSQGIFEKFWVEVHLQKGWSIPHQPCAAGRRVPRGFEVEIKPEFLLPLLLKKEKHLEALELAAEALPEKVLDFLEQSASRVILQGEHVRLWQVLNRLPPELLAHEAVMRWRLEAAYLMDRHVGLREEVLSCLQQHEAPELRALAANLWFFGMGEDSFAEASRAVQHKRSSLTVQALARAFRWQIRELRDIQHYVDLSFEALRLAEADKNTLQIIRASVHLPYCLLLNNQLQEAAHWANWTMQFLNALPVVNAVDRLLTLNAWYYLRILTGDHVGLEGGLQDALKLSRNTSESLHYLLHCTWSEYCLIVGQPSQALEHWLEIWSSYNRHERGRFAYYLVRLCMALGQEKEAEQYAREALALSADAPLWKRRYAHLALALSVLHSRPQEALQHLNSVENIGPFKYSERVWVAAPLLKKIIQEDPPVQNEDTNEAEEQYIRALSLYERLEYVGSFHLLRENESEPPSSDLLYIKTLGSQEVSLAGEVLDLSPRQVEIVVLLALHPQGLTGEQLLLELYGDAGTYSNLKALISRLRRIVPIVSQPYKLQLEYRADFLELQERIRQGRMEQVVRLYAGGFMEHSTAPGIESMRNELERQVKALAENSRDPDFVLKLAEKLEDDLDIWEHLSHILPRQSQHYAFVLAQVKRLREEWGVV</sequence>
<dbReference type="Gene3D" id="1.10.10.10">
    <property type="entry name" value="Winged helix-like DNA-binding domain superfamily/Winged helix DNA-binding domain"/>
    <property type="match status" value="1"/>
</dbReference>
<name>A0ABQ2D579_9DEIO</name>